<dbReference type="InterPro" id="IPR040079">
    <property type="entry name" value="Glutathione_S-Trfase"/>
</dbReference>
<dbReference type="Proteomes" id="UP001220530">
    <property type="component" value="Chromosome"/>
</dbReference>
<name>A0ABY7YMD3_9HYPH</name>
<dbReference type="Gene3D" id="1.20.1050.10">
    <property type="match status" value="1"/>
</dbReference>
<dbReference type="CDD" id="cd00570">
    <property type="entry name" value="GST_N_family"/>
    <property type="match status" value="1"/>
</dbReference>
<dbReference type="SUPFAM" id="SSF52833">
    <property type="entry name" value="Thioredoxin-like"/>
    <property type="match status" value="1"/>
</dbReference>
<evidence type="ECO:0000259" key="1">
    <source>
        <dbReference type="PROSITE" id="PS50404"/>
    </source>
</evidence>
<dbReference type="InterPro" id="IPR050983">
    <property type="entry name" value="GST_Omega/HSP26"/>
</dbReference>
<accession>A0ABY7YMD3</accession>
<reference evidence="2 3" key="1">
    <citation type="submission" date="2023-02" db="EMBL/GenBank/DDBJ databases">
        <title>Devosia algicola sp. nov., isolated from the phycosphere of marine algae.</title>
        <authorList>
            <person name="Kim J.M."/>
            <person name="Lee J.K."/>
            <person name="Choi B.J."/>
            <person name="Bayburt H."/>
            <person name="Jeon C.O."/>
        </authorList>
    </citation>
    <scope>NUCLEOTIDE SEQUENCE [LARGE SCALE GENOMIC DNA]</scope>
    <source>
        <strain evidence="2 3">G20-9</strain>
    </source>
</reference>
<dbReference type="SFLD" id="SFLDG00358">
    <property type="entry name" value="Main_(cytGST)"/>
    <property type="match status" value="1"/>
</dbReference>
<sequence>MSALVLYGGRRSPFVRRIALWLALQGRAFERREVGVFGADFESFKTINPLGRVPALTLENGDHLIESGAIIDYLEDTAAPENRLIPAAAGPRLQCQQLMALAGATGEKAVAYVYETERRPAQLQWPEWRDRMERQVLGGLAALEAKTPTDGWFGGDKPNGADIAAVTIHDFAGTIKTIDMKTSYCRLAALSARANATEAFSASALG</sequence>
<dbReference type="InterPro" id="IPR004045">
    <property type="entry name" value="Glutathione_S-Trfase_N"/>
</dbReference>
<dbReference type="EMBL" id="CP118246">
    <property type="protein sequence ID" value="WDR02418.1"/>
    <property type="molecule type" value="Genomic_DNA"/>
</dbReference>
<evidence type="ECO:0000313" key="3">
    <source>
        <dbReference type="Proteomes" id="UP001220530"/>
    </source>
</evidence>
<dbReference type="Gene3D" id="3.40.30.10">
    <property type="entry name" value="Glutaredoxin"/>
    <property type="match status" value="1"/>
</dbReference>
<dbReference type="SFLD" id="SFLDS00019">
    <property type="entry name" value="Glutathione_Transferase_(cytos"/>
    <property type="match status" value="1"/>
</dbReference>
<dbReference type="SUPFAM" id="SSF47616">
    <property type="entry name" value="GST C-terminal domain-like"/>
    <property type="match status" value="1"/>
</dbReference>
<dbReference type="PANTHER" id="PTHR43968:SF6">
    <property type="entry name" value="GLUTATHIONE S-TRANSFERASE OMEGA"/>
    <property type="match status" value="1"/>
</dbReference>
<keyword evidence="3" id="KW-1185">Reference proteome</keyword>
<feature type="domain" description="GST N-terminal" evidence="1">
    <location>
        <begin position="2"/>
        <end position="82"/>
    </location>
</feature>
<evidence type="ECO:0000313" key="2">
    <source>
        <dbReference type="EMBL" id="WDR02418.1"/>
    </source>
</evidence>
<dbReference type="InterPro" id="IPR036249">
    <property type="entry name" value="Thioredoxin-like_sf"/>
</dbReference>
<dbReference type="Pfam" id="PF13417">
    <property type="entry name" value="GST_N_3"/>
    <property type="match status" value="1"/>
</dbReference>
<protein>
    <submittedName>
        <fullName evidence="2">Glutathione S-transferase family protein</fullName>
    </submittedName>
</protein>
<proteinExistence type="predicted"/>
<dbReference type="Pfam" id="PF00043">
    <property type="entry name" value="GST_C"/>
    <property type="match status" value="1"/>
</dbReference>
<gene>
    <name evidence="2" type="ORF">PSQ19_17680</name>
</gene>
<organism evidence="2 3">
    <name type="scientific">Devosia algicola</name>
    <dbReference type="NCBI Taxonomy" id="3026418"/>
    <lineage>
        <taxon>Bacteria</taxon>
        <taxon>Pseudomonadati</taxon>
        <taxon>Pseudomonadota</taxon>
        <taxon>Alphaproteobacteria</taxon>
        <taxon>Hyphomicrobiales</taxon>
        <taxon>Devosiaceae</taxon>
        <taxon>Devosia</taxon>
    </lineage>
</organism>
<dbReference type="RefSeq" id="WP_282218823.1">
    <property type="nucleotide sequence ID" value="NZ_CP118246.1"/>
</dbReference>
<dbReference type="PANTHER" id="PTHR43968">
    <property type="match status" value="1"/>
</dbReference>
<dbReference type="InterPro" id="IPR004046">
    <property type="entry name" value="GST_C"/>
</dbReference>
<dbReference type="InterPro" id="IPR036282">
    <property type="entry name" value="Glutathione-S-Trfase_C_sf"/>
</dbReference>
<dbReference type="PROSITE" id="PS50404">
    <property type="entry name" value="GST_NTER"/>
    <property type="match status" value="1"/>
</dbReference>